<gene>
    <name evidence="1" type="ORF">BI308_16040</name>
</gene>
<dbReference type="STRING" id="1925591.BI308_16040"/>
<dbReference type="Pfam" id="PF08852">
    <property type="entry name" value="DUF1822"/>
    <property type="match status" value="1"/>
</dbReference>
<dbReference type="InterPro" id="IPR014951">
    <property type="entry name" value="DUF1822"/>
</dbReference>
<name>A0A1L9QPF8_9CYAN</name>
<comment type="caution">
    <text evidence="1">The sequence shown here is derived from an EMBL/GenBank/DDBJ whole genome shotgun (WGS) entry which is preliminary data.</text>
</comment>
<dbReference type="Proteomes" id="UP000183940">
    <property type="component" value="Unassembled WGS sequence"/>
</dbReference>
<accession>A0A1L9QPF8</accession>
<reference evidence="1" key="1">
    <citation type="submission" date="2016-10" db="EMBL/GenBank/DDBJ databases">
        <title>CRISPR-Cas defence system in Roseofilum reptotaenium: evidence of a bacteriophage-cyanobacterium arms race in the coral black band disease.</title>
        <authorList>
            <person name="Buerger P."/>
            <person name="Wood-Charlson E.M."/>
            <person name="Weynberg K.D."/>
            <person name="Willis B."/>
            <person name="Van Oppen M.J."/>
        </authorList>
    </citation>
    <scope>NUCLEOTIDE SEQUENCE [LARGE SCALE GENOMIC DNA]</scope>
    <source>
        <strain evidence="1">AO1-A</strain>
    </source>
</reference>
<dbReference type="EMBL" id="MLAW01000029">
    <property type="protein sequence ID" value="OJJ24522.1"/>
    <property type="molecule type" value="Genomic_DNA"/>
</dbReference>
<protein>
    <recommendedName>
        <fullName evidence="3">DUF1822 domain-containing protein</fullName>
    </recommendedName>
</protein>
<organism evidence="1 2">
    <name type="scientific">Roseofilum reptotaenium AO1-A</name>
    <dbReference type="NCBI Taxonomy" id="1925591"/>
    <lineage>
        <taxon>Bacteria</taxon>
        <taxon>Bacillati</taxon>
        <taxon>Cyanobacteriota</taxon>
        <taxon>Cyanophyceae</taxon>
        <taxon>Desertifilales</taxon>
        <taxon>Desertifilaceae</taxon>
        <taxon>Roseofilum</taxon>
    </lineage>
</organism>
<dbReference type="AlphaFoldDB" id="A0A1L9QPF8"/>
<proteinExistence type="predicted"/>
<keyword evidence="2" id="KW-1185">Reference proteome</keyword>
<evidence type="ECO:0008006" key="3">
    <source>
        <dbReference type="Google" id="ProtNLM"/>
    </source>
</evidence>
<sequence>MVIHSSLFFNSISPKIPLGFSDHQQAEVFLQSQKNPRKRKQVYLNTLSVLAVKFHLQYLGFDPQTEACESFDSVLQACFDVADLELPHQGKIECRPVLPGQDYMRVPPEVFEDRLAYIAVRLNRELTEAEILGFVEQVEAEMIPLSQLRSPEELFDFLQPVPFPRINLSDWLQNSIAQGWKTLDEIFPVQEPQLVLNFRSRDKRQGVKRGKLFQHQNNHFTLLMGVQPSDQEMQISVELYPTAEQSYLPRDLKVNILNETGRSIMEAIATQTKNIQMEFKGETGEPFSVQISLGQMCMIESFVI</sequence>
<evidence type="ECO:0000313" key="1">
    <source>
        <dbReference type="EMBL" id="OJJ24522.1"/>
    </source>
</evidence>
<evidence type="ECO:0000313" key="2">
    <source>
        <dbReference type="Proteomes" id="UP000183940"/>
    </source>
</evidence>